<dbReference type="InterPro" id="IPR013149">
    <property type="entry name" value="ADH-like_C"/>
</dbReference>
<evidence type="ECO:0000256" key="4">
    <source>
        <dbReference type="ARBA" id="ARBA00023002"/>
    </source>
</evidence>
<evidence type="ECO:0000256" key="5">
    <source>
        <dbReference type="RuleBase" id="RU361277"/>
    </source>
</evidence>
<dbReference type="RefSeq" id="WP_205308670.1">
    <property type="nucleotide sequence ID" value="NZ_BAAAVF010000001.1"/>
</dbReference>
<dbReference type="Proteomes" id="UP000698059">
    <property type="component" value="Unassembled WGS sequence"/>
</dbReference>
<dbReference type="SUPFAM" id="SSF51735">
    <property type="entry name" value="NAD(P)-binding Rossmann-fold domains"/>
    <property type="match status" value="1"/>
</dbReference>
<proteinExistence type="inferred from homology"/>
<evidence type="ECO:0000256" key="1">
    <source>
        <dbReference type="ARBA" id="ARBA00001947"/>
    </source>
</evidence>
<keyword evidence="4" id="KW-0560">Oxidoreductase</keyword>
<comment type="caution">
    <text evidence="7">The sequence shown here is derived from an EMBL/GenBank/DDBJ whole genome shotgun (WGS) entry which is preliminary data.</text>
</comment>
<reference evidence="7 8" key="1">
    <citation type="submission" date="2021-01" db="EMBL/GenBank/DDBJ databases">
        <title>Sequencing the genomes of 1000 actinobacteria strains.</title>
        <authorList>
            <person name="Klenk H.-P."/>
        </authorList>
    </citation>
    <scope>NUCLEOTIDE SEQUENCE [LARGE SCALE GENOMIC DNA]</scope>
    <source>
        <strain evidence="7 8">DSM 46000</strain>
    </source>
</reference>
<comment type="cofactor">
    <cofactor evidence="1 5">
        <name>Zn(2+)</name>
        <dbReference type="ChEBI" id="CHEBI:29105"/>
    </cofactor>
</comment>
<evidence type="ECO:0000313" key="8">
    <source>
        <dbReference type="Proteomes" id="UP000698059"/>
    </source>
</evidence>
<dbReference type="Gene3D" id="3.40.50.720">
    <property type="entry name" value="NAD(P)-binding Rossmann-like Domain"/>
    <property type="match status" value="1"/>
</dbReference>
<keyword evidence="8" id="KW-1185">Reference proteome</keyword>
<organism evidence="7 8">
    <name type="scientific">Oerskovia jenensis</name>
    <dbReference type="NCBI Taxonomy" id="162169"/>
    <lineage>
        <taxon>Bacteria</taxon>
        <taxon>Bacillati</taxon>
        <taxon>Actinomycetota</taxon>
        <taxon>Actinomycetes</taxon>
        <taxon>Micrococcales</taxon>
        <taxon>Cellulomonadaceae</taxon>
        <taxon>Oerskovia</taxon>
    </lineage>
</organism>
<dbReference type="PANTHER" id="PTHR42813:SF2">
    <property type="entry name" value="DEHYDROGENASE, ZINC-CONTAINING, PUTATIVE (AFU_ORTHOLOGUE AFUA_2G02810)-RELATED"/>
    <property type="match status" value="1"/>
</dbReference>
<dbReference type="InterPro" id="IPR013154">
    <property type="entry name" value="ADH-like_N"/>
</dbReference>
<dbReference type="Pfam" id="PF08240">
    <property type="entry name" value="ADH_N"/>
    <property type="match status" value="1"/>
</dbReference>
<feature type="domain" description="Enoyl reductase (ER)" evidence="6">
    <location>
        <begin position="8"/>
        <end position="392"/>
    </location>
</feature>
<dbReference type="SUPFAM" id="SSF50129">
    <property type="entry name" value="GroES-like"/>
    <property type="match status" value="1"/>
</dbReference>
<dbReference type="Pfam" id="PF00107">
    <property type="entry name" value="ADH_zinc_N"/>
    <property type="match status" value="1"/>
</dbReference>
<dbReference type="PROSITE" id="PS00059">
    <property type="entry name" value="ADH_ZINC"/>
    <property type="match status" value="1"/>
</dbReference>
<dbReference type="InterPro" id="IPR002328">
    <property type="entry name" value="ADH_Zn_CS"/>
</dbReference>
<dbReference type="PANTHER" id="PTHR42813">
    <property type="entry name" value="ZINC-TYPE ALCOHOL DEHYDROGENASE-LIKE"/>
    <property type="match status" value="1"/>
</dbReference>
<evidence type="ECO:0000256" key="2">
    <source>
        <dbReference type="ARBA" id="ARBA00022723"/>
    </source>
</evidence>
<gene>
    <name evidence="7" type="ORF">JOD49_003912</name>
</gene>
<dbReference type="InterPro" id="IPR036291">
    <property type="entry name" value="NAD(P)-bd_dom_sf"/>
</dbReference>
<dbReference type="Gene3D" id="3.90.180.10">
    <property type="entry name" value="Medium-chain alcohol dehydrogenases, catalytic domain"/>
    <property type="match status" value="1"/>
</dbReference>
<keyword evidence="3 5" id="KW-0862">Zinc</keyword>
<accession>A0ABS2LL97</accession>
<dbReference type="EMBL" id="JAFBBO010000001">
    <property type="protein sequence ID" value="MBM7480992.1"/>
    <property type="molecule type" value="Genomic_DNA"/>
</dbReference>
<keyword evidence="2 5" id="KW-0479">Metal-binding</keyword>
<evidence type="ECO:0000313" key="7">
    <source>
        <dbReference type="EMBL" id="MBM7480992.1"/>
    </source>
</evidence>
<protein>
    <submittedName>
        <fullName evidence="7">Threonine dehydrogenase-like Zn-dependent dehydrogenase</fullName>
    </submittedName>
</protein>
<comment type="similarity">
    <text evidence="5">Belongs to the zinc-containing alcohol dehydrogenase family.</text>
</comment>
<sequence>MRALTWQGREKVSVEDVPDPRIEEPTDAIVRVTSTAICGSDLHLYSVLGMYLDPGDVLGHETMGVVEEVGAHATRLKVGDRVVVPFGIACGTCWMCTHGLQSQCETTQVRSQDKGAALFGYTKLYGQVPGGQAEYLRVPQAHYGPVVVPAGGPDERFLYLSDVLPTAWQAVEYAAVPPGGTVVVVGLGPIGQMAARVARHRGAGKVVGLDLVPERLEMARRHGIDVVDLSVVDDVVGAVRDLTDGRGADGVIDAVGMEAHGSPGASMFQKAAGILPDAVAGAINEKVGVDRLAALLTAISLVRRGGTISISGVYGGAKDPLPMMDLFDRQVTLRMGQANVRRWIDDLLPLVSDPADPLGVLDLRTHRLALEDAPRGYDLFQKKEDGCIKVVLDPTVRTASALEKESSR</sequence>
<dbReference type="InterPro" id="IPR011032">
    <property type="entry name" value="GroES-like_sf"/>
</dbReference>
<evidence type="ECO:0000259" key="6">
    <source>
        <dbReference type="SMART" id="SM00829"/>
    </source>
</evidence>
<name>A0ABS2LL97_9CELL</name>
<dbReference type="SMART" id="SM00829">
    <property type="entry name" value="PKS_ER"/>
    <property type="match status" value="1"/>
</dbReference>
<dbReference type="InterPro" id="IPR020843">
    <property type="entry name" value="ER"/>
</dbReference>
<evidence type="ECO:0000256" key="3">
    <source>
        <dbReference type="ARBA" id="ARBA00022833"/>
    </source>
</evidence>